<dbReference type="Proteomes" id="UP001060215">
    <property type="component" value="Chromosome 5"/>
</dbReference>
<evidence type="ECO:0000313" key="1">
    <source>
        <dbReference type="EMBL" id="KAI8012675.1"/>
    </source>
</evidence>
<accession>A0ACC0HJN7</accession>
<keyword evidence="2" id="KW-1185">Reference proteome</keyword>
<proteinExistence type="predicted"/>
<gene>
    <name evidence="1" type="ORF">LOK49_LG06G00371</name>
</gene>
<evidence type="ECO:0000313" key="2">
    <source>
        <dbReference type="Proteomes" id="UP001060215"/>
    </source>
</evidence>
<organism evidence="1 2">
    <name type="scientific">Camellia lanceoleosa</name>
    <dbReference type="NCBI Taxonomy" id="1840588"/>
    <lineage>
        <taxon>Eukaryota</taxon>
        <taxon>Viridiplantae</taxon>
        <taxon>Streptophyta</taxon>
        <taxon>Embryophyta</taxon>
        <taxon>Tracheophyta</taxon>
        <taxon>Spermatophyta</taxon>
        <taxon>Magnoliopsida</taxon>
        <taxon>eudicotyledons</taxon>
        <taxon>Gunneridae</taxon>
        <taxon>Pentapetalae</taxon>
        <taxon>asterids</taxon>
        <taxon>Ericales</taxon>
        <taxon>Theaceae</taxon>
        <taxon>Camellia</taxon>
    </lineage>
</organism>
<dbReference type="EMBL" id="CM045762">
    <property type="protein sequence ID" value="KAI8012675.1"/>
    <property type="molecule type" value="Genomic_DNA"/>
</dbReference>
<sequence length="359" mass="40342">MPFDVYFALRWSGKSISITYQSSHLFLTSQITKPLHHQTRYIDVELGAPEQTKILRNQSLAHFAIDPKTLDCILDANNIEFLGQYGGIEGIASALESNLEMGIKGDDQDLRLRHEVFGSNQFGEDGGQLALTTTQSYFKLSFKSFKEPTTILLLCCATLSVVFGVFKYGIQSGWCDGTMMFFLVFVSFFVKLYKERARLSMSTIAKNNLAVVDVMRDRNLQKIPASQVTVGEIVILKTGDRVPADGLFIKGSSPFKLDDVENEDPVGMDYYRFPAIHGGTKVAVGDCHMIVISVGKNPQWSKMMNHHNSRWLFNVDKLSVNMEKIMLGLSLVLLVVQLLCYLSKKRTNHNGIHIKRGRV</sequence>
<comment type="caution">
    <text evidence="1">The sequence shown here is derived from an EMBL/GenBank/DDBJ whole genome shotgun (WGS) entry which is preliminary data.</text>
</comment>
<protein>
    <submittedName>
        <fullName evidence="1">Calcium-transporting ATPase 12, plasma membrane-type</fullName>
    </submittedName>
</protein>
<name>A0ACC0HJN7_9ERIC</name>
<reference evidence="1 2" key="1">
    <citation type="journal article" date="2022" name="Plant J.">
        <title>Chromosome-level genome of Camellia lanceoleosa provides a valuable resource for understanding genome evolution and self-incompatibility.</title>
        <authorList>
            <person name="Gong W."/>
            <person name="Xiao S."/>
            <person name="Wang L."/>
            <person name="Liao Z."/>
            <person name="Chang Y."/>
            <person name="Mo W."/>
            <person name="Hu G."/>
            <person name="Li W."/>
            <person name="Zhao G."/>
            <person name="Zhu H."/>
            <person name="Hu X."/>
            <person name="Ji K."/>
            <person name="Xiang X."/>
            <person name="Song Q."/>
            <person name="Yuan D."/>
            <person name="Jin S."/>
            <person name="Zhang L."/>
        </authorList>
    </citation>
    <scope>NUCLEOTIDE SEQUENCE [LARGE SCALE GENOMIC DNA]</scope>
    <source>
        <strain evidence="1">SQ_2022a</strain>
    </source>
</reference>